<evidence type="ECO:0000256" key="6">
    <source>
        <dbReference type="ARBA" id="ARBA00037352"/>
    </source>
</evidence>
<evidence type="ECO:0000256" key="2">
    <source>
        <dbReference type="ARBA" id="ARBA00009500"/>
    </source>
</evidence>
<comment type="subcellular location">
    <subcellularLocation>
        <location evidence="1">Secreted</location>
    </subcellularLocation>
</comment>
<feature type="domain" description="Serpin" evidence="12">
    <location>
        <begin position="58"/>
        <end position="412"/>
    </location>
</feature>
<dbReference type="InterPro" id="IPR000215">
    <property type="entry name" value="Serpin_fam"/>
</dbReference>
<evidence type="ECO:0000256" key="5">
    <source>
        <dbReference type="ARBA" id="ARBA00023180"/>
    </source>
</evidence>
<dbReference type="AlphaFoldDB" id="A0A852H6V9"/>
<evidence type="ECO:0000256" key="10">
    <source>
        <dbReference type="RuleBase" id="RU000411"/>
    </source>
</evidence>
<dbReference type="SUPFAM" id="SSF56574">
    <property type="entry name" value="Serpins"/>
    <property type="match status" value="1"/>
</dbReference>
<keyword evidence="5" id="KW-0325">Glycoprotein</keyword>
<dbReference type="Pfam" id="PF00079">
    <property type="entry name" value="Serpin"/>
    <property type="match status" value="1"/>
</dbReference>
<dbReference type="PROSITE" id="PS00284">
    <property type="entry name" value="SERPIN"/>
    <property type="match status" value="1"/>
</dbReference>
<dbReference type="FunFam" id="2.30.39.10:FF:000003">
    <property type="entry name" value="alpha-1-antitrypsin isoform X1"/>
    <property type="match status" value="1"/>
</dbReference>
<dbReference type="PANTHER" id="PTHR11461">
    <property type="entry name" value="SERINE PROTEASE INHIBITOR, SERPIN"/>
    <property type="match status" value="1"/>
</dbReference>
<evidence type="ECO:0000256" key="3">
    <source>
        <dbReference type="ARBA" id="ARBA00022525"/>
    </source>
</evidence>
<name>A0A852H6V9_9PASS</name>
<reference evidence="13" key="1">
    <citation type="submission" date="2020-02" db="EMBL/GenBank/DDBJ databases">
        <title>Bird 10,000 Genomes (B10K) Project - Family phase.</title>
        <authorList>
            <person name="Zhang G."/>
        </authorList>
    </citation>
    <scope>NUCLEOTIDE SEQUENCE</scope>
    <source>
        <strain evidence="13">B10K-DU-002-40</strain>
        <tissue evidence="13">Muscle</tissue>
    </source>
</reference>
<evidence type="ECO:0000313" key="13">
    <source>
        <dbReference type="EMBL" id="NXX25541.1"/>
    </source>
</evidence>
<dbReference type="Gene3D" id="2.30.39.10">
    <property type="entry name" value="Alpha-1-antitrypsin, domain 1"/>
    <property type="match status" value="1"/>
</dbReference>
<dbReference type="InterPro" id="IPR036186">
    <property type="entry name" value="Serpin_sf"/>
</dbReference>
<dbReference type="FunFam" id="3.30.497.10:FF:000001">
    <property type="entry name" value="Serine protease inhibitor"/>
    <property type="match status" value="1"/>
</dbReference>
<comment type="similarity">
    <text evidence="2 10">Belongs to the serpin family.</text>
</comment>
<dbReference type="InterPro" id="IPR042185">
    <property type="entry name" value="Serpin_sf_2"/>
</dbReference>
<evidence type="ECO:0000256" key="11">
    <source>
        <dbReference type="SAM" id="SignalP"/>
    </source>
</evidence>
<evidence type="ECO:0000256" key="1">
    <source>
        <dbReference type="ARBA" id="ARBA00004613"/>
    </source>
</evidence>
<dbReference type="Gene3D" id="3.30.497.10">
    <property type="entry name" value="Antithrombin, subunit I, domain 2"/>
    <property type="match status" value="1"/>
</dbReference>
<comment type="caution">
    <text evidence="13">The sequence shown here is derived from an EMBL/GenBank/DDBJ whole genome shotgun (WGS) entry which is preliminary data.</text>
</comment>
<dbReference type="CDD" id="cd19957">
    <property type="entry name" value="serpinA"/>
    <property type="match status" value="1"/>
</dbReference>
<evidence type="ECO:0000256" key="7">
    <source>
        <dbReference type="ARBA" id="ARBA00039512"/>
    </source>
</evidence>
<proteinExistence type="inferred from homology"/>
<dbReference type="Proteomes" id="UP000653383">
    <property type="component" value="Unassembled WGS sequence"/>
</dbReference>
<dbReference type="Gene3D" id="2.10.310.10">
    <property type="entry name" value="Serpins superfamily"/>
    <property type="match status" value="1"/>
</dbReference>
<dbReference type="InterPro" id="IPR023795">
    <property type="entry name" value="Serpin_CS"/>
</dbReference>
<evidence type="ECO:0000259" key="12">
    <source>
        <dbReference type="SMART" id="SM00093"/>
    </source>
</evidence>
<feature type="chain" id="PRO_5032438080" description="Thyroxine-binding globulin" evidence="11">
    <location>
        <begin position="20"/>
        <end position="416"/>
    </location>
</feature>
<evidence type="ECO:0000256" key="8">
    <source>
        <dbReference type="ARBA" id="ARBA00042967"/>
    </source>
</evidence>
<dbReference type="InterPro" id="IPR042178">
    <property type="entry name" value="Serpin_sf_1"/>
</dbReference>
<feature type="non-terminal residue" evidence="13">
    <location>
        <position position="1"/>
    </location>
</feature>
<dbReference type="InterPro" id="IPR023796">
    <property type="entry name" value="Serpin_dom"/>
</dbReference>
<feature type="signal peptide" evidence="11">
    <location>
        <begin position="1"/>
        <end position="19"/>
    </location>
</feature>
<accession>A0A852H6V9</accession>
<dbReference type="GO" id="GO:0004867">
    <property type="term" value="F:serine-type endopeptidase inhibitor activity"/>
    <property type="evidence" value="ECO:0007669"/>
    <property type="project" value="InterPro"/>
</dbReference>
<keyword evidence="14" id="KW-1185">Reference proteome</keyword>
<organism evidence="13 14">
    <name type="scientific">Nicator chloris</name>
    <dbReference type="NCBI Taxonomy" id="237433"/>
    <lineage>
        <taxon>Eukaryota</taxon>
        <taxon>Metazoa</taxon>
        <taxon>Chordata</taxon>
        <taxon>Craniata</taxon>
        <taxon>Vertebrata</taxon>
        <taxon>Euteleostomi</taxon>
        <taxon>Archelosauria</taxon>
        <taxon>Archosauria</taxon>
        <taxon>Dinosauria</taxon>
        <taxon>Saurischia</taxon>
        <taxon>Theropoda</taxon>
        <taxon>Coelurosauria</taxon>
        <taxon>Aves</taxon>
        <taxon>Neognathae</taxon>
        <taxon>Neoaves</taxon>
        <taxon>Telluraves</taxon>
        <taxon>Australaves</taxon>
        <taxon>Passeriformes</taxon>
        <taxon>Sylvioidea</taxon>
        <taxon>Pycnonotidae</taxon>
        <taxon>Nicator</taxon>
    </lineage>
</organism>
<comment type="function">
    <text evidence="6">Major thyroid hormone transport protein in serum.</text>
</comment>
<keyword evidence="4 11" id="KW-0732">Signal</keyword>
<protein>
    <recommendedName>
        <fullName evidence="7">Thyroxine-binding globulin</fullName>
    </recommendedName>
    <alternativeName>
        <fullName evidence="9">Serpin A7</fullName>
    </alternativeName>
    <alternativeName>
        <fullName evidence="8">T4-binding globulin</fullName>
    </alternativeName>
</protein>
<dbReference type="OrthoDB" id="671595at2759"/>
<feature type="non-terminal residue" evidence="13">
    <location>
        <position position="416"/>
    </location>
</feature>
<evidence type="ECO:0000256" key="4">
    <source>
        <dbReference type="ARBA" id="ARBA00022729"/>
    </source>
</evidence>
<dbReference type="SMART" id="SM00093">
    <property type="entry name" value="SERPIN"/>
    <property type="match status" value="1"/>
</dbReference>
<evidence type="ECO:0000313" key="14">
    <source>
        <dbReference type="Proteomes" id="UP000653383"/>
    </source>
</evidence>
<dbReference type="GO" id="GO:0005615">
    <property type="term" value="C:extracellular space"/>
    <property type="evidence" value="ECO:0007669"/>
    <property type="project" value="InterPro"/>
</dbReference>
<evidence type="ECO:0000256" key="9">
    <source>
        <dbReference type="ARBA" id="ARBA00043177"/>
    </source>
</evidence>
<gene>
    <name evidence="13" type="primary">A1af</name>
    <name evidence="13" type="ORF">NICCHL_R12916</name>
</gene>
<dbReference type="EMBL" id="WAAE01002734">
    <property type="protein sequence ID" value="NXX25541.1"/>
    <property type="molecule type" value="Genomic_DNA"/>
</dbReference>
<sequence>HRNMKTLLFLYLLLVGIHSNSYCYELYQQGVRNQNQRAQENQNMPWQSVRSSVGQFATCFYKEISSREYNGNLFFSPLSISTAFSMLTLGARSDTLTQIHRVLCFNPQRISENDIHEGYRQLMQMVNRKNEGLQLNMGNVLFVLDRLKPQEKFLSNLRNFYEGEAYPMNFKRADQAQIKINEYVARRTNGKIKDLVNNLDPLTEILLISYIYFNAEWEKPFDPKYTKMNKFFVDGTKAVEVPMMFGMGLFKHGYDEQLSSTVLQMDYKGGASAFFILPDRGRVRKLEKKLSCERLSRWRTLVTKRSVNLYLPKFTLYGTYNLKDILYKMGIMDLFTDKADLSGITGQPQHRISQAIHKAVVKVDETGTEAAAATGMEIVPMSVPVTLKFDRPFLMVITIDNTVLFMGKIVNPLKKD</sequence>
<dbReference type="PANTHER" id="PTHR11461:SF375">
    <property type="entry name" value="THYROXINE-BINDING GLOBULIN"/>
    <property type="match status" value="1"/>
</dbReference>
<keyword evidence="3" id="KW-0964">Secreted</keyword>